<name>A0A645BY10_9ZZZZ</name>
<dbReference type="Pfam" id="PF07690">
    <property type="entry name" value="MFS_1"/>
    <property type="match status" value="1"/>
</dbReference>
<evidence type="ECO:0000256" key="1">
    <source>
        <dbReference type="SAM" id="Phobius"/>
    </source>
</evidence>
<feature type="domain" description="Major facilitator superfamily (MFS) profile" evidence="2">
    <location>
        <begin position="1"/>
        <end position="136"/>
    </location>
</feature>
<proteinExistence type="predicted"/>
<dbReference type="InterPro" id="IPR036259">
    <property type="entry name" value="MFS_trans_sf"/>
</dbReference>
<sequence length="142" mass="15508">MGLITLAANTTIAMWLIHKTDIRKSIIFVLLICVATVTGIVLVDNVVPFILINVFFFAFNAVTMPVIQALVSQRAKGKESNLVMGFYNAMKSLGSIFGSFASGALYTINPKFPFTLTLVAFSAATLFAFIYERKGRNEKTAA</sequence>
<dbReference type="SUPFAM" id="SSF103473">
    <property type="entry name" value="MFS general substrate transporter"/>
    <property type="match status" value="1"/>
</dbReference>
<dbReference type="InterPro" id="IPR020846">
    <property type="entry name" value="MFS_dom"/>
</dbReference>
<keyword evidence="1" id="KW-0472">Membrane</keyword>
<organism evidence="3">
    <name type="scientific">bioreactor metagenome</name>
    <dbReference type="NCBI Taxonomy" id="1076179"/>
    <lineage>
        <taxon>unclassified sequences</taxon>
        <taxon>metagenomes</taxon>
        <taxon>ecological metagenomes</taxon>
    </lineage>
</organism>
<dbReference type="GO" id="GO:0022857">
    <property type="term" value="F:transmembrane transporter activity"/>
    <property type="evidence" value="ECO:0007669"/>
    <property type="project" value="InterPro"/>
</dbReference>
<dbReference type="Gene3D" id="1.20.1250.20">
    <property type="entry name" value="MFS general substrate transporter like domains"/>
    <property type="match status" value="1"/>
</dbReference>
<keyword evidence="1" id="KW-0812">Transmembrane</keyword>
<dbReference type="PROSITE" id="PS50850">
    <property type="entry name" value="MFS"/>
    <property type="match status" value="1"/>
</dbReference>
<feature type="transmembrane region" description="Helical" evidence="1">
    <location>
        <begin position="49"/>
        <end position="71"/>
    </location>
</feature>
<evidence type="ECO:0000259" key="2">
    <source>
        <dbReference type="PROSITE" id="PS50850"/>
    </source>
</evidence>
<evidence type="ECO:0000313" key="3">
    <source>
        <dbReference type="EMBL" id="MPM66594.1"/>
    </source>
</evidence>
<accession>A0A645BY10</accession>
<feature type="transmembrane region" description="Helical" evidence="1">
    <location>
        <begin position="112"/>
        <end position="131"/>
    </location>
</feature>
<protein>
    <recommendedName>
        <fullName evidence="2">Major facilitator superfamily (MFS) profile domain-containing protein</fullName>
    </recommendedName>
</protein>
<feature type="transmembrane region" description="Helical" evidence="1">
    <location>
        <begin position="25"/>
        <end position="43"/>
    </location>
</feature>
<keyword evidence="1" id="KW-1133">Transmembrane helix</keyword>
<dbReference type="InterPro" id="IPR011701">
    <property type="entry name" value="MFS"/>
</dbReference>
<gene>
    <name evidence="3" type="ORF">SDC9_113504</name>
</gene>
<comment type="caution">
    <text evidence="3">The sequence shown here is derived from an EMBL/GenBank/DDBJ whole genome shotgun (WGS) entry which is preliminary data.</text>
</comment>
<dbReference type="EMBL" id="VSSQ01021182">
    <property type="protein sequence ID" value="MPM66594.1"/>
    <property type="molecule type" value="Genomic_DNA"/>
</dbReference>
<feature type="transmembrane region" description="Helical" evidence="1">
    <location>
        <begin position="83"/>
        <end position="106"/>
    </location>
</feature>
<dbReference type="AlphaFoldDB" id="A0A645BY10"/>
<reference evidence="3" key="1">
    <citation type="submission" date="2019-08" db="EMBL/GenBank/DDBJ databases">
        <authorList>
            <person name="Kucharzyk K."/>
            <person name="Murdoch R.W."/>
            <person name="Higgins S."/>
            <person name="Loffler F."/>
        </authorList>
    </citation>
    <scope>NUCLEOTIDE SEQUENCE</scope>
</reference>